<reference evidence="2" key="1">
    <citation type="journal article" date="2019" name="Int. J. Syst. Evol. Microbiol.">
        <title>The Global Catalogue of Microorganisms (GCM) 10K type strain sequencing project: providing services to taxonomists for standard genome sequencing and annotation.</title>
        <authorList>
            <consortium name="The Broad Institute Genomics Platform"/>
            <consortium name="The Broad Institute Genome Sequencing Center for Infectious Disease"/>
            <person name="Wu L."/>
            <person name="Ma J."/>
        </authorList>
    </citation>
    <scope>NUCLEOTIDE SEQUENCE [LARGE SCALE GENOMIC DNA]</scope>
    <source>
        <strain evidence="2">CGMCC 4.7393</strain>
    </source>
</reference>
<protein>
    <recommendedName>
        <fullName evidence="3">DUF4595 domain-containing protein</fullName>
    </recommendedName>
</protein>
<dbReference type="Proteomes" id="UP001596405">
    <property type="component" value="Unassembled WGS sequence"/>
</dbReference>
<name>A0ABW2DIT3_9BACT</name>
<gene>
    <name evidence="1" type="ORF">ACFQHR_09045</name>
</gene>
<comment type="caution">
    <text evidence="1">The sequence shown here is derived from an EMBL/GenBank/DDBJ whole genome shotgun (WGS) entry which is preliminary data.</text>
</comment>
<proteinExistence type="predicted"/>
<evidence type="ECO:0000313" key="1">
    <source>
        <dbReference type="EMBL" id="MFC6997772.1"/>
    </source>
</evidence>
<accession>A0ABW2DIT3</accession>
<dbReference type="EMBL" id="JBHSYQ010000003">
    <property type="protein sequence ID" value="MFC6997772.1"/>
    <property type="molecule type" value="Genomic_DNA"/>
</dbReference>
<sequence length="295" mass="32918">MNPHLFPILFICAFVLSACGRREGASTTADVVVTKASDASVMTGADSLRRNFSPIINGVWVLSDYIQDIEKTKSPIASSHKLENLTTLIITDNLRSDSLEVGSSLNNHEGYSFMLYFKKGQSSTSLKTNIPDYKERTNRYELGYETAAQDTALYLYHYTAGNKLLGKTQFKKVSAKQTDNDAAWGIQHVVNQKLFSGSYMLKQEQGDAPVKVIMNDNGAIEGLSGAETYYVLTDFVAGPFNDLDQICFNLQAEQQVCYAYRINGDTLSLFEAIEDTIKMKLVQGKLKYEMVKQTR</sequence>
<evidence type="ECO:0008006" key="3">
    <source>
        <dbReference type="Google" id="ProtNLM"/>
    </source>
</evidence>
<dbReference type="RefSeq" id="WP_153042102.1">
    <property type="nucleotide sequence ID" value="NZ_JBHSYQ010000003.1"/>
</dbReference>
<evidence type="ECO:0000313" key="2">
    <source>
        <dbReference type="Proteomes" id="UP001596405"/>
    </source>
</evidence>
<keyword evidence="2" id="KW-1185">Reference proteome</keyword>
<organism evidence="1 2">
    <name type="scientific">Rufibacter roseus</name>
    <dbReference type="NCBI Taxonomy" id="1567108"/>
    <lineage>
        <taxon>Bacteria</taxon>
        <taxon>Pseudomonadati</taxon>
        <taxon>Bacteroidota</taxon>
        <taxon>Cytophagia</taxon>
        <taxon>Cytophagales</taxon>
        <taxon>Hymenobacteraceae</taxon>
        <taxon>Rufibacter</taxon>
    </lineage>
</organism>